<keyword evidence="1" id="KW-0677">Repeat</keyword>
<dbReference type="InterPro" id="IPR044217">
    <property type="entry name" value="CLPT1/2"/>
</dbReference>
<dbReference type="SUPFAM" id="SSF81923">
    <property type="entry name" value="Double Clp-N motif"/>
    <property type="match status" value="1"/>
</dbReference>
<evidence type="ECO:0000256" key="1">
    <source>
        <dbReference type="PROSITE-ProRule" id="PRU01251"/>
    </source>
</evidence>
<dbReference type="GO" id="GO:0008233">
    <property type="term" value="F:peptidase activity"/>
    <property type="evidence" value="ECO:0007669"/>
    <property type="project" value="UniProtKB-KW"/>
</dbReference>
<keyword evidence="3" id="KW-0645">Protease</keyword>
<dbReference type="PANTHER" id="PTHR47016">
    <property type="entry name" value="ATP-DEPENDENT CLP PROTEASE ATP-BINDING SUBUNIT CLPT1, CHLOROPLASTIC"/>
    <property type="match status" value="1"/>
</dbReference>
<dbReference type="EMBL" id="LT559118">
    <property type="protein sequence ID" value="SBO90894.1"/>
    <property type="molecule type" value="Genomic_DNA"/>
</dbReference>
<dbReference type="AlphaFoldDB" id="A0A1M4DWE4"/>
<dbReference type="PANTHER" id="PTHR47016:SF5">
    <property type="entry name" value="CLP DOMAIN SUPERFAMILY PROTEIN"/>
    <property type="match status" value="1"/>
</dbReference>
<proteinExistence type="predicted"/>
<organism evidence="3">
    <name type="scientific">Nonomuraea gerenzanensis</name>
    <dbReference type="NCBI Taxonomy" id="93944"/>
    <lineage>
        <taxon>Bacteria</taxon>
        <taxon>Bacillati</taxon>
        <taxon>Actinomycetota</taxon>
        <taxon>Actinomycetes</taxon>
        <taxon>Streptosporangiales</taxon>
        <taxon>Streptosporangiaceae</taxon>
        <taxon>Nonomuraea</taxon>
    </lineage>
</organism>
<evidence type="ECO:0000313" key="3">
    <source>
        <dbReference type="EMBL" id="SBO90894.1"/>
    </source>
</evidence>
<gene>
    <name evidence="3" type="ORF">BN4615_P408</name>
</gene>
<dbReference type="GO" id="GO:0005524">
    <property type="term" value="F:ATP binding"/>
    <property type="evidence" value="ECO:0007669"/>
    <property type="project" value="UniProtKB-KW"/>
</dbReference>
<protein>
    <submittedName>
        <fullName evidence="3">ATP-dependent Clp protease, ATP-binding subunit ClpC / Negative regulator of genetic competence clcC/mecB</fullName>
    </submittedName>
</protein>
<feature type="domain" description="Clp R" evidence="2">
    <location>
        <begin position="2"/>
        <end position="144"/>
    </location>
</feature>
<keyword evidence="3" id="KW-0067">ATP-binding</keyword>
<reference evidence="3" key="1">
    <citation type="submission" date="2016-04" db="EMBL/GenBank/DDBJ databases">
        <authorList>
            <person name="Evans L.H."/>
            <person name="Alamgir A."/>
            <person name="Owens N."/>
            <person name="Weber N.D."/>
            <person name="Virtaneva K."/>
            <person name="Barbian K."/>
            <person name="Babar A."/>
            <person name="Rosenke K."/>
        </authorList>
    </citation>
    <scope>NUCLEOTIDE SEQUENCE</scope>
    <source>
        <strain evidence="3">Nono1</strain>
    </source>
</reference>
<dbReference type="RefSeq" id="WP_311132161.1">
    <property type="nucleotide sequence ID" value="NZ_CP084058.1"/>
</dbReference>
<dbReference type="Pfam" id="PF02861">
    <property type="entry name" value="Clp_N"/>
    <property type="match status" value="1"/>
</dbReference>
<dbReference type="InterPro" id="IPR036628">
    <property type="entry name" value="Clp_N_dom_sf"/>
</dbReference>
<keyword evidence="3" id="KW-0547">Nucleotide-binding</keyword>
<dbReference type="Gene3D" id="1.10.1780.10">
    <property type="entry name" value="Clp, N-terminal domain"/>
    <property type="match status" value="1"/>
</dbReference>
<dbReference type="GO" id="GO:0006508">
    <property type="term" value="P:proteolysis"/>
    <property type="evidence" value="ECO:0007669"/>
    <property type="project" value="UniProtKB-KW"/>
</dbReference>
<accession>A0A1M4DWE4</accession>
<name>A0A1M4DWE4_9ACTN</name>
<dbReference type="PROSITE" id="PS51903">
    <property type="entry name" value="CLP_R"/>
    <property type="match status" value="1"/>
</dbReference>
<evidence type="ECO:0000259" key="2">
    <source>
        <dbReference type="PROSITE" id="PS51903"/>
    </source>
</evidence>
<keyword evidence="3" id="KW-0378">Hydrolase</keyword>
<sequence>MFEKFTDRARRVVVLSQEEARALDHHHIGTEHLLLGLVREGEAVAAQVLEGFGIGLDDARRQIVELVGRGEQPPTGHLPFTARAHQALELANRESMDKGLDYIGTEHLLLGLVREGAGTGAQALVKLGADPAGVARAVEELVEKYRAGRP</sequence>
<dbReference type="InterPro" id="IPR004176">
    <property type="entry name" value="Clp_R_N"/>
</dbReference>